<dbReference type="Proteomes" id="UP000236291">
    <property type="component" value="Unassembled WGS sequence"/>
</dbReference>
<organism evidence="2 3">
    <name type="scientific">Trifolium pratense</name>
    <name type="common">Red clover</name>
    <dbReference type="NCBI Taxonomy" id="57577"/>
    <lineage>
        <taxon>Eukaryota</taxon>
        <taxon>Viridiplantae</taxon>
        <taxon>Streptophyta</taxon>
        <taxon>Embryophyta</taxon>
        <taxon>Tracheophyta</taxon>
        <taxon>Spermatophyta</taxon>
        <taxon>Magnoliopsida</taxon>
        <taxon>eudicotyledons</taxon>
        <taxon>Gunneridae</taxon>
        <taxon>Pentapetalae</taxon>
        <taxon>rosids</taxon>
        <taxon>fabids</taxon>
        <taxon>Fabales</taxon>
        <taxon>Fabaceae</taxon>
        <taxon>Papilionoideae</taxon>
        <taxon>50 kb inversion clade</taxon>
        <taxon>NPAAA clade</taxon>
        <taxon>Hologalegina</taxon>
        <taxon>IRL clade</taxon>
        <taxon>Trifolieae</taxon>
        <taxon>Trifolium</taxon>
    </lineage>
</organism>
<evidence type="ECO:0000313" key="2">
    <source>
        <dbReference type="EMBL" id="PNY01078.1"/>
    </source>
</evidence>
<feature type="region of interest" description="Disordered" evidence="1">
    <location>
        <begin position="1"/>
        <end position="37"/>
    </location>
</feature>
<protein>
    <submittedName>
        <fullName evidence="2">Uncharacterized protein</fullName>
    </submittedName>
</protein>
<dbReference type="AlphaFoldDB" id="A0A2K3NDG1"/>
<accession>A0A2K3NDG1</accession>
<dbReference type="STRING" id="57577.A0A2K3NDG1"/>
<comment type="caution">
    <text evidence="2">The sequence shown here is derived from an EMBL/GenBank/DDBJ whole genome shotgun (WGS) entry which is preliminary data.</text>
</comment>
<dbReference type="EMBL" id="ASHM01019672">
    <property type="protein sequence ID" value="PNY01078.1"/>
    <property type="molecule type" value="Genomic_DNA"/>
</dbReference>
<evidence type="ECO:0000313" key="3">
    <source>
        <dbReference type="Proteomes" id="UP000236291"/>
    </source>
</evidence>
<proteinExistence type="predicted"/>
<feature type="compositionally biased region" description="Acidic residues" evidence="1">
    <location>
        <begin position="8"/>
        <end position="22"/>
    </location>
</feature>
<feature type="non-terminal residue" evidence="2">
    <location>
        <position position="37"/>
    </location>
</feature>
<reference evidence="2 3" key="1">
    <citation type="journal article" date="2014" name="Am. J. Bot.">
        <title>Genome assembly and annotation for red clover (Trifolium pratense; Fabaceae).</title>
        <authorList>
            <person name="Istvanek J."/>
            <person name="Jaros M."/>
            <person name="Krenek A."/>
            <person name="Repkova J."/>
        </authorList>
    </citation>
    <scope>NUCLEOTIDE SEQUENCE [LARGE SCALE GENOMIC DNA]</scope>
    <source>
        <strain evidence="3">cv. Tatra</strain>
        <tissue evidence="2">Young leaves</tissue>
    </source>
</reference>
<reference evidence="2 3" key="2">
    <citation type="journal article" date="2017" name="Front. Plant Sci.">
        <title>Gene Classification and Mining of Molecular Markers Useful in Red Clover (Trifolium pratense) Breeding.</title>
        <authorList>
            <person name="Istvanek J."/>
            <person name="Dluhosova J."/>
            <person name="Dluhos P."/>
            <person name="Patkova L."/>
            <person name="Nedelnik J."/>
            <person name="Repkova J."/>
        </authorList>
    </citation>
    <scope>NUCLEOTIDE SEQUENCE [LARGE SCALE GENOMIC DNA]</scope>
    <source>
        <strain evidence="3">cv. Tatra</strain>
        <tissue evidence="2">Young leaves</tissue>
    </source>
</reference>
<sequence>MGETKEEAYEEELLDYEEEDDKAPDSVGTKVNGESGK</sequence>
<name>A0A2K3NDG1_TRIPR</name>
<evidence type="ECO:0000256" key="1">
    <source>
        <dbReference type="SAM" id="MobiDB-lite"/>
    </source>
</evidence>
<gene>
    <name evidence="2" type="ORF">L195_g024366</name>
</gene>